<protein>
    <recommendedName>
        <fullName evidence="8">Eukaryotic translation initiation factor 4E</fullName>
    </recommendedName>
    <alternativeName>
        <fullName evidence="7">eIF-4F 25 kDa subunit</fullName>
    </alternativeName>
    <alternativeName>
        <fullName evidence="6">mRNA cap-binding protein</fullName>
    </alternativeName>
</protein>
<sequence length="314" mass="34805">MTTNGLPLNAVQANMTALNNALAAAKISSPKSTSKEILSDDSSASHDGVTTPREENELEDGEIQEDEETEADDGRPKTIFDSKSKFNVKHPLFSSWTLFFDSPQSKLLPKTPTSAPASNATHGWMDDIRKVVTFESVEEFWGLYNNIVPPSQLPQKANYYLFKDGIMPAWEDAQNKDGGKWSLQVPREKNKGVIDKMWLYTMLAAIGETFETPLPTPDNKSPAPKASDLVTGVIVSARPGFYRISIWTRNAPDVSLPDTDELKARTLTIGRHFKVSVLGYDLDQKLVQGGFQTEVTFESHANSEKKNNRAKIVV</sequence>
<dbReference type="FunFam" id="3.30.760.10:FF:000011">
    <property type="entry name" value="Eukaryotic translation initiation factor 4E"/>
    <property type="match status" value="1"/>
</dbReference>
<dbReference type="AlphaFoldDB" id="A0A4V1M4P0"/>
<evidence type="ECO:0000256" key="1">
    <source>
        <dbReference type="ARBA" id="ARBA00009860"/>
    </source>
</evidence>
<keyword evidence="12" id="KW-1185">Reference proteome</keyword>
<gene>
    <name evidence="11" type="ORF">M231_01668</name>
</gene>
<evidence type="ECO:0000313" key="11">
    <source>
        <dbReference type="EMBL" id="RXK41037.1"/>
    </source>
</evidence>
<dbReference type="InterPro" id="IPR001040">
    <property type="entry name" value="TIF_eIF_4E"/>
</dbReference>
<keyword evidence="4 9" id="KW-0694">RNA-binding</keyword>
<evidence type="ECO:0000256" key="9">
    <source>
        <dbReference type="RuleBase" id="RU004374"/>
    </source>
</evidence>
<evidence type="ECO:0000256" key="7">
    <source>
        <dbReference type="ARBA" id="ARBA00032656"/>
    </source>
</evidence>
<proteinExistence type="inferred from homology"/>
<comment type="similarity">
    <text evidence="1 9">Belongs to the eukaryotic initiation factor 4E family.</text>
</comment>
<dbReference type="SUPFAM" id="SSF55418">
    <property type="entry name" value="eIF4e-like"/>
    <property type="match status" value="1"/>
</dbReference>
<evidence type="ECO:0000256" key="8">
    <source>
        <dbReference type="ARBA" id="ARBA00039255"/>
    </source>
</evidence>
<dbReference type="PANTHER" id="PTHR11960">
    <property type="entry name" value="EUKARYOTIC TRANSLATION INITIATION FACTOR 4E RELATED"/>
    <property type="match status" value="1"/>
</dbReference>
<dbReference type="Pfam" id="PF01652">
    <property type="entry name" value="IF4E"/>
    <property type="match status" value="1"/>
</dbReference>
<dbReference type="EMBL" id="SDIL01000012">
    <property type="protein sequence ID" value="RXK41037.1"/>
    <property type="molecule type" value="Genomic_DNA"/>
</dbReference>
<keyword evidence="3" id="KW-0810">Translation regulation</keyword>
<dbReference type="FunCoup" id="A0A4V1M4P0">
    <property type="interactions" value="355"/>
</dbReference>
<dbReference type="STRING" id="5217.A0A4V1M4P0"/>
<feature type="compositionally biased region" description="Acidic residues" evidence="10">
    <location>
        <begin position="56"/>
        <end position="71"/>
    </location>
</feature>
<dbReference type="VEuPathDB" id="FungiDB:TREMEDRAFT_36289"/>
<feature type="region of interest" description="Disordered" evidence="10">
    <location>
        <begin position="26"/>
        <end position="79"/>
    </location>
</feature>
<comment type="caution">
    <text evidence="11">The sequence shown here is derived from an EMBL/GenBank/DDBJ whole genome shotgun (WGS) entry which is preliminary data.</text>
</comment>
<evidence type="ECO:0000256" key="4">
    <source>
        <dbReference type="ARBA" id="ARBA00022884"/>
    </source>
</evidence>
<evidence type="ECO:0000256" key="2">
    <source>
        <dbReference type="ARBA" id="ARBA00022540"/>
    </source>
</evidence>
<name>A0A4V1M4P0_TREME</name>
<dbReference type="PANTHER" id="PTHR11960:SF8">
    <property type="entry name" value="EUKARYOTIC TRANSLATION INITIATION FACTOR 4E1-RELATED"/>
    <property type="match status" value="1"/>
</dbReference>
<dbReference type="Proteomes" id="UP000289152">
    <property type="component" value="Unassembled WGS sequence"/>
</dbReference>
<evidence type="ECO:0000256" key="3">
    <source>
        <dbReference type="ARBA" id="ARBA00022845"/>
    </source>
</evidence>
<evidence type="ECO:0000256" key="5">
    <source>
        <dbReference type="ARBA" id="ARBA00022917"/>
    </source>
</evidence>
<dbReference type="InterPro" id="IPR023398">
    <property type="entry name" value="TIF_eIF4e-like"/>
</dbReference>
<evidence type="ECO:0000313" key="12">
    <source>
        <dbReference type="Proteomes" id="UP000289152"/>
    </source>
</evidence>
<organism evidence="11 12">
    <name type="scientific">Tremella mesenterica</name>
    <name type="common">Jelly fungus</name>
    <dbReference type="NCBI Taxonomy" id="5217"/>
    <lineage>
        <taxon>Eukaryota</taxon>
        <taxon>Fungi</taxon>
        <taxon>Dikarya</taxon>
        <taxon>Basidiomycota</taxon>
        <taxon>Agaricomycotina</taxon>
        <taxon>Tremellomycetes</taxon>
        <taxon>Tremellales</taxon>
        <taxon>Tremellaceae</taxon>
        <taxon>Tremella</taxon>
    </lineage>
</organism>
<evidence type="ECO:0000256" key="6">
    <source>
        <dbReference type="ARBA" id="ARBA00030245"/>
    </source>
</evidence>
<dbReference type="GO" id="GO:0006417">
    <property type="term" value="P:regulation of translation"/>
    <property type="evidence" value="ECO:0007669"/>
    <property type="project" value="UniProtKB-KW"/>
</dbReference>
<accession>A0A4V1M4P0</accession>
<dbReference type="InParanoid" id="A0A4V1M4P0"/>
<reference evidence="11 12" key="1">
    <citation type="submission" date="2016-06" db="EMBL/GenBank/DDBJ databases">
        <title>Evolution of pathogenesis and genome organization in the Tremellales.</title>
        <authorList>
            <person name="Cuomo C."/>
            <person name="Litvintseva A."/>
            <person name="Heitman J."/>
            <person name="Chen Y."/>
            <person name="Sun S."/>
            <person name="Springer D."/>
            <person name="Dromer F."/>
            <person name="Young S."/>
            <person name="Zeng Q."/>
            <person name="Chapman S."/>
            <person name="Gujja S."/>
            <person name="Saif S."/>
            <person name="Birren B."/>
        </authorList>
    </citation>
    <scope>NUCLEOTIDE SEQUENCE [LARGE SCALE GENOMIC DNA]</scope>
    <source>
        <strain evidence="11 12">ATCC 28783</strain>
    </source>
</reference>
<dbReference type="OrthoDB" id="590761at2759"/>
<dbReference type="Gene3D" id="3.30.760.10">
    <property type="entry name" value="RNA Cap, Translation Initiation Factor Eif4e"/>
    <property type="match status" value="1"/>
</dbReference>
<dbReference type="GO" id="GO:0016281">
    <property type="term" value="C:eukaryotic translation initiation factor 4F complex"/>
    <property type="evidence" value="ECO:0007669"/>
    <property type="project" value="TreeGrafter"/>
</dbReference>
<dbReference type="GO" id="GO:0000340">
    <property type="term" value="F:RNA 7-methylguanosine cap binding"/>
    <property type="evidence" value="ECO:0007669"/>
    <property type="project" value="TreeGrafter"/>
</dbReference>
<keyword evidence="5 9" id="KW-0648">Protein biosynthesis</keyword>
<keyword evidence="2 9" id="KW-0396">Initiation factor</keyword>
<dbReference type="GO" id="GO:0003743">
    <property type="term" value="F:translation initiation factor activity"/>
    <property type="evidence" value="ECO:0007669"/>
    <property type="project" value="UniProtKB-KW"/>
</dbReference>
<evidence type="ECO:0000256" key="10">
    <source>
        <dbReference type="SAM" id="MobiDB-lite"/>
    </source>
</evidence>